<sequence length="442" mass="48411">MAEQQTQSFYQKHKHWLLSVLILLGAVAIFLTLILTRPTAPSRPAKEKVWTVRVIEAQPARYSPQLSLYGRIESPSSSTLSSSINAYVEQRLTAEGDAVDAGQLLIQLDNRDASLLLSQKQAEVDRIEALIDAEKVRYQANLKALKIEQELVSLTQRTLERYQDLSSRSLASQNQLDDARRTKQQQALSLNSRQQSIDDYPNQLAQLEAQLKQATAQRDSAALDLERSQITAPFSGRVAEVNIAAGERVRSGDPLLTLYATDTLEVRSQVPSRYLPQLHQQLKHGKQIIATATLDGQPLKLTLARFAAAVESGSAGVDALFRIDSGDYRGEPGRSLSLRLTMPEQDNLLALPPQAIFGTDRIYTVKDHRLQGVTIERVGDLRDSQGESKVLVRSATIQPGEPILATQLPNAMTGLLVEVAGSQAAAEPTPDTNPVSAPAGTE</sequence>
<dbReference type="SUPFAM" id="SSF111369">
    <property type="entry name" value="HlyD-like secretion proteins"/>
    <property type="match status" value="1"/>
</dbReference>
<evidence type="ECO:0000259" key="5">
    <source>
        <dbReference type="Pfam" id="PF25917"/>
    </source>
</evidence>
<evidence type="ECO:0000256" key="3">
    <source>
        <dbReference type="SAM" id="MobiDB-lite"/>
    </source>
</evidence>
<dbReference type="Proteomes" id="UP000760472">
    <property type="component" value="Unassembled WGS sequence"/>
</dbReference>
<dbReference type="Gene3D" id="2.40.50.100">
    <property type="match status" value="1"/>
</dbReference>
<dbReference type="EMBL" id="JAFFZP010000004">
    <property type="protein sequence ID" value="MBN0986478.1"/>
    <property type="molecule type" value="Genomic_DNA"/>
</dbReference>
<keyword evidence="4" id="KW-0812">Transmembrane</keyword>
<reference evidence="6 7" key="1">
    <citation type="submission" date="2021-02" db="EMBL/GenBank/DDBJ databases">
        <title>A novel species of genus Amphritea isolated from a fishpond in China.</title>
        <authorList>
            <person name="Lu H."/>
        </authorList>
    </citation>
    <scope>NUCLEOTIDE SEQUENCE [LARGE SCALE GENOMIC DNA]</scope>
    <source>
        <strain evidence="6 7">RP18W</strain>
    </source>
</reference>
<feature type="region of interest" description="Disordered" evidence="3">
    <location>
        <begin position="170"/>
        <end position="195"/>
    </location>
</feature>
<keyword evidence="4" id="KW-1133">Transmembrane helix</keyword>
<comment type="similarity">
    <text evidence="1">Belongs to the membrane fusion protein (MFP) (TC 8.A.1) family.</text>
</comment>
<organism evidence="6 7">
    <name type="scientific">Amphritea pacifica</name>
    <dbReference type="NCBI Taxonomy" id="2811233"/>
    <lineage>
        <taxon>Bacteria</taxon>
        <taxon>Pseudomonadati</taxon>
        <taxon>Pseudomonadota</taxon>
        <taxon>Gammaproteobacteria</taxon>
        <taxon>Oceanospirillales</taxon>
        <taxon>Oceanospirillaceae</taxon>
        <taxon>Amphritea</taxon>
    </lineage>
</organism>
<dbReference type="NCBIfam" id="TIGR01730">
    <property type="entry name" value="RND_mfp"/>
    <property type="match status" value="1"/>
</dbReference>
<dbReference type="PANTHER" id="PTHR30469">
    <property type="entry name" value="MULTIDRUG RESISTANCE PROTEIN MDTA"/>
    <property type="match status" value="1"/>
</dbReference>
<dbReference type="Gene3D" id="2.40.30.170">
    <property type="match status" value="1"/>
</dbReference>
<evidence type="ECO:0000313" key="6">
    <source>
        <dbReference type="EMBL" id="MBN0986478.1"/>
    </source>
</evidence>
<comment type="caution">
    <text evidence="6">The sequence shown here is derived from an EMBL/GenBank/DDBJ whole genome shotgun (WGS) entry which is preliminary data.</text>
</comment>
<dbReference type="InterPro" id="IPR058625">
    <property type="entry name" value="MdtA-like_BSH"/>
</dbReference>
<protein>
    <submittedName>
        <fullName evidence="6">Efflux RND transporter periplasmic adaptor subunit</fullName>
    </submittedName>
</protein>
<evidence type="ECO:0000313" key="7">
    <source>
        <dbReference type="Proteomes" id="UP000760472"/>
    </source>
</evidence>
<proteinExistence type="inferred from homology"/>
<evidence type="ECO:0000256" key="1">
    <source>
        <dbReference type="ARBA" id="ARBA00009477"/>
    </source>
</evidence>
<dbReference type="PANTHER" id="PTHR30469:SF15">
    <property type="entry name" value="HLYD FAMILY OF SECRETION PROTEINS"/>
    <property type="match status" value="1"/>
</dbReference>
<dbReference type="Pfam" id="PF25917">
    <property type="entry name" value="BSH_RND"/>
    <property type="match status" value="1"/>
</dbReference>
<feature type="compositionally biased region" description="Polar residues" evidence="3">
    <location>
        <begin position="184"/>
        <end position="195"/>
    </location>
</feature>
<keyword evidence="2" id="KW-0175">Coiled coil</keyword>
<feature type="coiled-coil region" evidence="2">
    <location>
        <begin position="197"/>
        <end position="224"/>
    </location>
</feature>
<keyword evidence="7" id="KW-1185">Reference proteome</keyword>
<dbReference type="Gene3D" id="1.10.287.470">
    <property type="entry name" value="Helix hairpin bin"/>
    <property type="match status" value="1"/>
</dbReference>
<keyword evidence="4" id="KW-0472">Membrane</keyword>
<name>A0ABS2W449_9GAMM</name>
<feature type="transmembrane region" description="Helical" evidence="4">
    <location>
        <begin position="16"/>
        <end position="36"/>
    </location>
</feature>
<evidence type="ECO:0000256" key="4">
    <source>
        <dbReference type="SAM" id="Phobius"/>
    </source>
</evidence>
<accession>A0ABS2W449</accession>
<dbReference type="RefSeq" id="WP_205212953.1">
    <property type="nucleotide sequence ID" value="NZ_JAFFZP010000004.1"/>
</dbReference>
<evidence type="ECO:0000256" key="2">
    <source>
        <dbReference type="SAM" id="Coils"/>
    </source>
</evidence>
<dbReference type="InterPro" id="IPR006143">
    <property type="entry name" value="RND_pump_MFP"/>
</dbReference>
<feature type="domain" description="Multidrug resistance protein MdtA-like barrel-sandwich hybrid" evidence="5">
    <location>
        <begin position="81"/>
        <end position="255"/>
    </location>
</feature>
<feature type="region of interest" description="Disordered" evidence="3">
    <location>
        <begin position="422"/>
        <end position="442"/>
    </location>
</feature>
<gene>
    <name evidence="6" type="ORF">JW498_03765</name>
</gene>